<dbReference type="Proteomes" id="UP000324058">
    <property type="component" value="Unassembled WGS sequence"/>
</dbReference>
<comment type="caution">
    <text evidence="1">The sequence shown here is derived from an EMBL/GenBank/DDBJ whole genome shotgun (WGS) entry which is preliminary data.</text>
</comment>
<organism evidence="1 2">
    <name type="scientific">Streptococcus pyogenes</name>
    <dbReference type="NCBI Taxonomy" id="1314"/>
    <lineage>
        <taxon>Bacteria</taxon>
        <taxon>Bacillati</taxon>
        <taxon>Bacillota</taxon>
        <taxon>Bacilli</taxon>
        <taxon>Lactobacillales</taxon>
        <taxon>Streptococcaceae</taxon>
        <taxon>Streptococcus</taxon>
    </lineage>
</organism>
<name>A0A5S4TEK0_STRPY</name>
<evidence type="ECO:0000313" key="2">
    <source>
        <dbReference type="Proteomes" id="UP000324058"/>
    </source>
</evidence>
<accession>A0A5S4TEK0</accession>
<sequence length="38" mass="4256">TIIMVTHEPEIAAYAKRQIVIRDGIISSDSAQVEKEEN</sequence>
<dbReference type="GO" id="GO:0005524">
    <property type="term" value="F:ATP binding"/>
    <property type="evidence" value="ECO:0007669"/>
    <property type="project" value="UniProtKB-KW"/>
</dbReference>
<keyword evidence="1" id="KW-0547">Nucleotide-binding</keyword>
<protein>
    <submittedName>
        <fullName evidence="1">Macrolide ABC transporter ATP-binding protein</fullName>
    </submittedName>
</protein>
<keyword evidence="1" id="KW-0067">ATP-binding</keyword>
<dbReference type="EMBL" id="SJLL01000337">
    <property type="protein sequence ID" value="TYK94124.1"/>
    <property type="molecule type" value="Genomic_DNA"/>
</dbReference>
<gene>
    <name evidence="1" type="ORF">E0F66_11635</name>
</gene>
<evidence type="ECO:0000313" key="1">
    <source>
        <dbReference type="EMBL" id="TYK94124.1"/>
    </source>
</evidence>
<reference evidence="1 2" key="1">
    <citation type="submission" date="2019-02" db="EMBL/GenBank/DDBJ databases">
        <title>Novel genomic isolates of S. pyogenes and S. dysgalactiae subsp. equisimilis associated to necrotising fasciitis (NSTI).</title>
        <authorList>
            <person name="Barrantes I."/>
        </authorList>
    </citation>
    <scope>NUCLEOTIDE SEQUENCE [LARGE SCALE GENOMIC DNA]</scope>
    <source>
        <strain evidence="1 2">SPY2028</strain>
    </source>
</reference>
<proteinExistence type="predicted"/>
<dbReference type="AlphaFoldDB" id="A0A5S4TEK0"/>
<feature type="non-terminal residue" evidence="1">
    <location>
        <position position="1"/>
    </location>
</feature>